<gene>
    <name evidence="9" type="ORF">FQY83_07950</name>
</gene>
<dbReference type="PANTHER" id="PTHR43821:SF1">
    <property type="entry name" value="NAD(P)H NITROREDUCTASE YDJA-RELATED"/>
    <property type="match status" value="1"/>
</dbReference>
<comment type="cofactor">
    <cofactor evidence="1">
        <name>FMN</name>
        <dbReference type="ChEBI" id="CHEBI:58210"/>
    </cofactor>
</comment>
<dbReference type="InterPro" id="IPR052530">
    <property type="entry name" value="NAD(P)H_nitroreductase"/>
</dbReference>
<protein>
    <submittedName>
        <fullName evidence="9">Nitroreductase</fullName>
    </submittedName>
</protein>
<evidence type="ECO:0000313" key="9">
    <source>
        <dbReference type="EMBL" id="TWT21280.1"/>
    </source>
</evidence>
<dbReference type="GO" id="GO:0016491">
    <property type="term" value="F:oxidoreductase activity"/>
    <property type="evidence" value="ECO:0007669"/>
    <property type="project" value="UniProtKB-KW"/>
</dbReference>
<evidence type="ECO:0000256" key="3">
    <source>
        <dbReference type="ARBA" id="ARBA00022630"/>
    </source>
</evidence>
<keyword evidence="7" id="KW-0520">NAD</keyword>
<keyword evidence="10" id="KW-1185">Reference proteome</keyword>
<keyword evidence="5" id="KW-0521">NADP</keyword>
<evidence type="ECO:0000256" key="5">
    <source>
        <dbReference type="ARBA" id="ARBA00022857"/>
    </source>
</evidence>
<accession>A0A5C5U787</accession>
<keyword evidence="3" id="KW-0285">Flavoprotein</keyword>
<dbReference type="EMBL" id="VOHK01000003">
    <property type="protein sequence ID" value="TWT21280.1"/>
    <property type="molecule type" value="Genomic_DNA"/>
</dbReference>
<reference evidence="9 10" key="1">
    <citation type="journal article" date="2008" name="Int. J. Syst. Evol. Microbiol.">
        <title>Luteimonas marina sp. nov., isolated from seawater.</title>
        <authorList>
            <person name="Baik K.S."/>
            <person name="Park S.C."/>
            <person name="Kim M.S."/>
            <person name="Kim E.M."/>
            <person name="Park C."/>
            <person name="Chun J."/>
            <person name="Seong C.N."/>
        </authorList>
    </citation>
    <scope>NUCLEOTIDE SEQUENCE [LARGE SCALE GENOMIC DNA]</scope>
    <source>
        <strain evidence="9 10">FR1330</strain>
    </source>
</reference>
<dbReference type="SUPFAM" id="SSF55469">
    <property type="entry name" value="FMN-dependent nitroreductase-like"/>
    <property type="match status" value="1"/>
</dbReference>
<keyword evidence="4" id="KW-0288">FMN</keyword>
<dbReference type="InterPro" id="IPR000415">
    <property type="entry name" value="Nitroreductase-like"/>
</dbReference>
<proteinExistence type="inferred from homology"/>
<evidence type="ECO:0000256" key="6">
    <source>
        <dbReference type="ARBA" id="ARBA00023002"/>
    </source>
</evidence>
<dbReference type="Pfam" id="PF00881">
    <property type="entry name" value="Nitroreductase"/>
    <property type="match status" value="1"/>
</dbReference>
<evidence type="ECO:0000256" key="4">
    <source>
        <dbReference type="ARBA" id="ARBA00022643"/>
    </source>
</evidence>
<comment type="caution">
    <text evidence="9">The sequence shown here is derived from an EMBL/GenBank/DDBJ whole genome shotgun (WGS) entry which is preliminary data.</text>
</comment>
<evidence type="ECO:0000313" key="10">
    <source>
        <dbReference type="Proteomes" id="UP000319980"/>
    </source>
</evidence>
<sequence>MIQVRVRARAGHWPGPAANLSERHGASFWGDNAQGRIAFTSFPATGYRSVTASANTPDSALIPLDFRRSVPARQLGEPGPDDATLLRMLRSAVRVPDHGKRVPFRFLRIQGDARARLGEALAALTLQRDPAAGSAVVDKDRQRFTHAPLVVAVIAVLDPDDAQIPEQERLLSAGCVCFALLQAAQSLGFGANWITGWPAYDDQARRLLGVAAHERVAGFIHIGTPQLEAPERERPDPAALLTDLAL</sequence>
<comment type="similarity">
    <text evidence="2">Belongs to the nitroreductase family.</text>
</comment>
<dbReference type="CDD" id="cd02135">
    <property type="entry name" value="YdjA-like"/>
    <property type="match status" value="1"/>
</dbReference>
<dbReference type="InterPro" id="IPR026021">
    <property type="entry name" value="YdjA-like"/>
</dbReference>
<dbReference type="Gene3D" id="3.40.109.10">
    <property type="entry name" value="NADH Oxidase"/>
    <property type="match status" value="1"/>
</dbReference>
<feature type="domain" description="Nitroreductase" evidence="8">
    <location>
        <begin position="66"/>
        <end position="223"/>
    </location>
</feature>
<dbReference type="Proteomes" id="UP000319980">
    <property type="component" value="Unassembled WGS sequence"/>
</dbReference>
<name>A0A5C5U787_9GAMM</name>
<dbReference type="PANTHER" id="PTHR43821">
    <property type="entry name" value="NAD(P)H NITROREDUCTASE YDJA-RELATED"/>
    <property type="match status" value="1"/>
</dbReference>
<dbReference type="AlphaFoldDB" id="A0A5C5U787"/>
<evidence type="ECO:0000256" key="2">
    <source>
        <dbReference type="ARBA" id="ARBA00007118"/>
    </source>
</evidence>
<dbReference type="InterPro" id="IPR029479">
    <property type="entry name" value="Nitroreductase"/>
</dbReference>
<keyword evidence="6" id="KW-0560">Oxidoreductase</keyword>
<evidence type="ECO:0000259" key="8">
    <source>
        <dbReference type="Pfam" id="PF00881"/>
    </source>
</evidence>
<evidence type="ECO:0000256" key="7">
    <source>
        <dbReference type="ARBA" id="ARBA00023027"/>
    </source>
</evidence>
<organism evidence="9 10">
    <name type="scientific">Luteimonas marina</name>
    <dbReference type="NCBI Taxonomy" id="488485"/>
    <lineage>
        <taxon>Bacteria</taxon>
        <taxon>Pseudomonadati</taxon>
        <taxon>Pseudomonadota</taxon>
        <taxon>Gammaproteobacteria</taxon>
        <taxon>Lysobacterales</taxon>
        <taxon>Lysobacteraceae</taxon>
        <taxon>Luteimonas</taxon>
    </lineage>
</organism>
<evidence type="ECO:0000256" key="1">
    <source>
        <dbReference type="ARBA" id="ARBA00001917"/>
    </source>
</evidence>